<dbReference type="Gene3D" id="1.20.120.1750">
    <property type="match status" value="1"/>
</dbReference>
<dbReference type="OrthoDB" id="1431934at2759"/>
<dbReference type="InterPro" id="IPR013083">
    <property type="entry name" value="Znf_RING/FYVE/PHD"/>
</dbReference>
<evidence type="ECO:0000256" key="8">
    <source>
        <dbReference type="ARBA" id="ARBA00022833"/>
    </source>
</evidence>
<dbReference type="Pfam" id="PF22191">
    <property type="entry name" value="IBR_1"/>
    <property type="match status" value="1"/>
</dbReference>
<dbReference type="SMART" id="SM00647">
    <property type="entry name" value="IBR"/>
    <property type="match status" value="2"/>
</dbReference>
<dbReference type="AlphaFoldDB" id="A0A8E2E1V6"/>
<evidence type="ECO:0000256" key="3">
    <source>
        <dbReference type="ARBA" id="ARBA00022679"/>
    </source>
</evidence>
<keyword evidence="8" id="KW-0862">Zinc</keyword>
<evidence type="ECO:0000256" key="2">
    <source>
        <dbReference type="ARBA" id="ARBA00012251"/>
    </source>
</evidence>
<evidence type="ECO:0000313" key="12">
    <source>
        <dbReference type="Proteomes" id="UP000250266"/>
    </source>
</evidence>
<keyword evidence="5" id="KW-0677">Repeat</keyword>
<dbReference type="PROSITE" id="PS51873">
    <property type="entry name" value="TRIAD"/>
    <property type="match status" value="1"/>
</dbReference>
<evidence type="ECO:0000313" key="11">
    <source>
        <dbReference type="EMBL" id="OCK75626.1"/>
    </source>
</evidence>
<evidence type="ECO:0000256" key="9">
    <source>
        <dbReference type="SAM" id="Coils"/>
    </source>
</evidence>
<dbReference type="CDD" id="cd20336">
    <property type="entry name" value="Rcat_RBR"/>
    <property type="match status" value="1"/>
</dbReference>
<keyword evidence="3" id="KW-0808">Transferase</keyword>
<gene>
    <name evidence="11" type="ORF">K432DRAFT_308087</name>
</gene>
<dbReference type="EMBL" id="KV745293">
    <property type="protein sequence ID" value="OCK75626.1"/>
    <property type="molecule type" value="Genomic_DNA"/>
</dbReference>
<keyword evidence="9" id="KW-0175">Coiled coil</keyword>
<dbReference type="PANTHER" id="PTHR11685">
    <property type="entry name" value="RBR FAMILY RING FINGER AND IBR DOMAIN-CONTAINING"/>
    <property type="match status" value="1"/>
</dbReference>
<dbReference type="CDD" id="cd20335">
    <property type="entry name" value="BRcat_RBR"/>
    <property type="match status" value="1"/>
</dbReference>
<dbReference type="GO" id="GO:0061630">
    <property type="term" value="F:ubiquitin protein ligase activity"/>
    <property type="evidence" value="ECO:0007669"/>
    <property type="project" value="UniProtKB-EC"/>
</dbReference>
<evidence type="ECO:0000256" key="4">
    <source>
        <dbReference type="ARBA" id="ARBA00022723"/>
    </source>
</evidence>
<keyword evidence="7" id="KW-0833">Ubl conjugation pathway</keyword>
<evidence type="ECO:0000259" key="10">
    <source>
        <dbReference type="PROSITE" id="PS51873"/>
    </source>
</evidence>
<name>A0A8E2E1V6_9PEZI</name>
<evidence type="ECO:0000256" key="7">
    <source>
        <dbReference type="ARBA" id="ARBA00022786"/>
    </source>
</evidence>
<accession>A0A8E2E1V6</accession>
<dbReference type="Gene3D" id="3.30.40.10">
    <property type="entry name" value="Zinc/RING finger domain, C3HC4 (zinc finger)"/>
    <property type="match status" value="1"/>
</dbReference>
<reference evidence="11 12" key="1">
    <citation type="journal article" date="2016" name="Nat. Commun.">
        <title>Ectomycorrhizal ecology is imprinted in the genome of the dominant symbiotic fungus Cenococcum geophilum.</title>
        <authorList>
            <consortium name="DOE Joint Genome Institute"/>
            <person name="Peter M."/>
            <person name="Kohler A."/>
            <person name="Ohm R.A."/>
            <person name="Kuo A."/>
            <person name="Krutzmann J."/>
            <person name="Morin E."/>
            <person name="Arend M."/>
            <person name="Barry K.W."/>
            <person name="Binder M."/>
            <person name="Choi C."/>
            <person name="Clum A."/>
            <person name="Copeland A."/>
            <person name="Grisel N."/>
            <person name="Haridas S."/>
            <person name="Kipfer T."/>
            <person name="LaButti K."/>
            <person name="Lindquist E."/>
            <person name="Lipzen A."/>
            <person name="Maire R."/>
            <person name="Meier B."/>
            <person name="Mihaltcheva S."/>
            <person name="Molinier V."/>
            <person name="Murat C."/>
            <person name="Poggeler S."/>
            <person name="Quandt C.A."/>
            <person name="Sperisen C."/>
            <person name="Tritt A."/>
            <person name="Tisserant E."/>
            <person name="Crous P.W."/>
            <person name="Henrissat B."/>
            <person name="Nehls U."/>
            <person name="Egli S."/>
            <person name="Spatafora J.W."/>
            <person name="Grigoriev I.V."/>
            <person name="Martin F.M."/>
        </authorList>
    </citation>
    <scope>NUCLEOTIDE SEQUENCE [LARGE SCALE GENOMIC DNA]</scope>
    <source>
        <strain evidence="11 12">CBS 459.81</strain>
    </source>
</reference>
<comment type="catalytic activity">
    <reaction evidence="1">
        <text>[E2 ubiquitin-conjugating enzyme]-S-ubiquitinyl-L-cysteine + [acceptor protein]-L-lysine = [E2 ubiquitin-conjugating enzyme]-L-cysteine + [acceptor protein]-N(6)-ubiquitinyl-L-lysine.</text>
        <dbReference type="EC" id="2.3.2.31"/>
    </reaction>
</comment>
<dbReference type="Proteomes" id="UP000250266">
    <property type="component" value="Unassembled WGS sequence"/>
</dbReference>
<dbReference type="InterPro" id="IPR002867">
    <property type="entry name" value="IBR_dom"/>
</dbReference>
<keyword evidence="6" id="KW-0863">Zinc-finger</keyword>
<dbReference type="Pfam" id="PF01485">
    <property type="entry name" value="IBR"/>
    <property type="match status" value="1"/>
</dbReference>
<dbReference type="SUPFAM" id="SSF57850">
    <property type="entry name" value="RING/U-box"/>
    <property type="match status" value="3"/>
</dbReference>
<dbReference type="InterPro" id="IPR031127">
    <property type="entry name" value="E3_UB_ligase_RBR"/>
</dbReference>
<dbReference type="EC" id="2.3.2.31" evidence="2"/>
<feature type="domain" description="RING-type" evidence="10">
    <location>
        <begin position="44"/>
        <end position="266"/>
    </location>
</feature>
<keyword evidence="4" id="KW-0479">Metal-binding</keyword>
<organism evidence="11 12">
    <name type="scientific">Lepidopterella palustris CBS 459.81</name>
    <dbReference type="NCBI Taxonomy" id="1314670"/>
    <lineage>
        <taxon>Eukaryota</taxon>
        <taxon>Fungi</taxon>
        <taxon>Dikarya</taxon>
        <taxon>Ascomycota</taxon>
        <taxon>Pezizomycotina</taxon>
        <taxon>Dothideomycetes</taxon>
        <taxon>Pleosporomycetidae</taxon>
        <taxon>Mytilinidiales</taxon>
        <taxon>Argynnaceae</taxon>
        <taxon>Lepidopterella</taxon>
    </lineage>
</organism>
<keyword evidence="12" id="KW-1185">Reference proteome</keyword>
<feature type="coiled-coil region" evidence="9">
    <location>
        <begin position="6"/>
        <end position="36"/>
    </location>
</feature>
<protein>
    <recommendedName>
        <fullName evidence="2">RBR-type E3 ubiquitin transferase</fullName>
        <ecNumber evidence="2">2.3.2.31</ecNumber>
    </recommendedName>
</protein>
<sequence length="278" mass="31788">MDSDSRFEILADLEKLEKEIHSLEKVYLELQEAESNSPRKTLSNPRSCLICAEDKPAHDFPARKITPDCQHEPQVCSRDLQTWIASEMEDKGWDKIACPECNEPLKHSDVQALALKVTFERYETLATRALLSSDSNFVWCLKTDCGSGQIHESGRDGPIFTCVECKTKICITHARAWHEGETCQQFDRRMNANKRDGNEAATTRLIERTTRTCPGKPGQPCGWHIEKSEGCDHMTCSRCGGEFCYECLAFYEPIRKHGNYLHRRNCKYHSDNLPRPSD</sequence>
<evidence type="ECO:0000256" key="5">
    <source>
        <dbReference type="ARBA" id="ARBA00022737"/>
    </source>
</evidence>
<evidence type="ECO:0000256" key="6">
    <source>
        <dbReference type="ARBA" id="ARBA00022771"/>
    </source>
</evidence>
<proteinExistence type="predicted"/>
<dbReference type="GO" id="GO:0016567">
    <property type="term" value="P:protein ubiquitination"/>
    <property type="evidence" value="ECO:0007669"/>
    <property type="project" value="InterPro"/>
</dbReference>
<dbReference type="InterPro" id="IPR044066">
    <property type="entry name" value="TRIAD_supradom"/>
</dbReference>
<dbReference type="GO" id="GO:0008270">
    <property type="term" value="F:zinc ion binding"/>
    <property type="evidence" value="ECO:0007669"/>
    <property type="project" value="UniProtKB-KW"/>
</dbReference>
<evidence type="ECO:0000256" key="1">
    <source>
        <dbReference type="ARBA" id="ARBA00001798"/>
    </source>
</evidence>